<name>A0AAN6G3R7_9BASI</name>
<feature type="compositionally biased region" description="Acidic residues" evidence="1">
    <location>
        <begin position="55"/>
        <end position="64"/>
    </location>
</feature>
<gene>
    <name evidence="2" type="ORF">OC842_007503</name>
</gene>
<protein>
    <submittedName>
        <fullName evidence="2">Uncharacterized protein</fullName>
    </submittedName>
</protein>
<dbReference type="Proteomes" id="UP001176521">
    <property type="component" value="Unassembled WGS sequence"/>
</dbReference>
<evidence type="ECO:0000313" key="2">
    <source>
        <dbReference type="EMBL" id="KAK0519281.1"/>
    </source>
</evidence>
<proteinExistence type="predicted"/>
<keyword evidence="3" id="KW-1185">Reference proteome</keyword>
<evidence type="ECO:0000313" key="3">
    <source>
        <dbReference type="Proteomes" id="UP001176521"/>
    </source>
</evidence>
<dbReference type="AlphaFoldDB" id="A0AAN6G3R7"/>
<evidence type="ECO:0000256" key="1">
    <source>
        <dbReference type="SAM" id="MobiDB-lite"/>
    </source>
</evidence>
<comment type="caution">
    <text evidence="2">The sequence shown here is derived from an EMBL/GenBank/DDBJ whole genome shotgun (WGS) entry which is preliminary data.</text>
</comment>
<reference evidence="2" key="1">
    <citation type="journal article" date="2023" name="PhytoFront">
        <title>Draft Genome Resources of Seven Strains of Tilletia horrida, Causal Agent of Kernel Smut of Rice.</title>
        <authorList>
            <person name="Khanal S."/>
            <person name="Antony Babu S."/>
            <person name="Zhou X.G."/>
        </authorList>
    </citation>
    <scope>NUCLEOTIDE SEQUENCE</scope>
    <source>
        <strain evidence="2">TX3</strain>
    </source>
</reference>
<feature type="region of interest" description="Disordered" evidence="1">
    <location>
        <begin position="47"/>
        <end position="70"/>
    </location>
</feature>
<organism evidence="2 3">
    <name type="scientific">Tilletia horrida</name>
    <dbReference type="NCBI Taxonomy" id="155126"/>
    <lineage>
        <taxon>Eukaryota</taxon>
        <taxon>Fungi</taxon>
        <taxon>Dikarya</taxon>
        <taxon>Basidiomycota</taxon>
        <taxon>Ustilaginomycotina</taxon>
        <taxon>Exobasidiomycetes</taxon>
        <taxon>Tilletiales</taxon>
        <taxon>Tilletiaceae</taxon>
        <taxon>Tilletia</taxon>
    </lineage>
</organism>
<accession>A0AAN6G3R7</accession>
<sequence length="141" mass="15222">MNDVQRVKQALLSAMREFEAAAEAIDAQVDWQRVLQRHADAQEHQAIVSVKKESDDDSEADIDAYSDTSSSSLVRQTLLRRAGNANCGEASVSSLRFSSAILARHSGLAIITGRSIKSFSSSSVRSKTGAEEVIQGTRAVL</sequence>
<dbReference type="EMBL" id="JAPDMQ010001035">
    <property type="protein sequence ID" value="KAK0519281.1"/>
    <property type="molecule type" value="Genomic_DNA"/>
</dbReference>